<dbReference type="EMBL" id="LXEW01000016">
    <property type="protein sequence ID" value="OAT53392.1"/>
    <property type="molecule type" value="Genomic_DNA"/>
</dbReference>
<dbReference type="AlphaFoldDB" id="A0A1B7JZR2"/>
<reference evidence="2 3" key="1">
    <citation type="submission" date="2016-04" db="EMBL/GenBank/DDBJ databases">
        <title>ATOL: Assembling a taxonomically balanced genome-scale reconstruction of the evolutionary history of the Enterobacteriaceae.</title>
        <authorList>
            <person name="Plunkett G.III."/>
            <person name="Neeno-Eckwall E.C."/>
            <person name="Glasner J.D."/>
            <person name="Perna N.T."/>
        </authorList>
    </citation>
    <scope>NUCLEOTIDE SEQUENCE [LARGE SCALE GENOMIC DNA]</scope>
    <source>
        <strain evidence="2 3">ATCC 35613</strain>
    </source>
</reference>
<evidence type="ECO:0000313" key="2">
    <source>
        <dbReference type="EMBL" id="OAT53392.1"/>
    </source>
</evidence>
<sequence>MKTVAIAICALFALGSVGGIVLAGMNIYTRSTTPLEQGQPQTQSLLPTPNQMQ</sequence>
<feature type="region of interest" description="Disordered" evidence="1">
    <location>
        <begin position="32"/>
        <end position="53"/>
    </location>
</feature>
<evidence type="ECO:0000313" key="3">
    <source>
        <dbReference type="Proteomes" id="UP000078224"/>
    </source>
</evidence>
<protein>
    <submittedName>
        <fullName evidence="2">Uncharacterized protein</fullName>
    </submittedName>
</protein>
<comment type="caution">
    <text evidence="2">The sequence shown here is derived from an EMBL/GenBank/DDBJ whole genome shotgun (WGS) entry which is preliminary data.</text>
</comment>
<dbReference type="PATRIC" id="fig|1354272.4.peg.1103"/>
<dbReference type="RefSeq" id="WP_166696373.1">
    <property type="nucleotide sequence ID" value="NZ_LXEW01000016.1"/>
</dbReference>
<keyword evidence="3" id="KW-1185">Reference proteome</keyword>
<dbReference type="Proteomes" id="UP000078224">
    <property type="component" value="Unassembled WGS sequence"/>
</dbReference>
<proteinExistence type="predicted"/>
<organism evidence="2 3">
    <name type="scientific">Providencia heimbachae ATCC 35613</name>
    <dbReference type="NCBI Taxonomy" id="1354272"/>
    <lineage>
        <taxon>Bacteria</taxon>
        <taxon>Pseudomonadati</taxon>
        <taxon>Pseudomonadota</taxon>
        <taxon>Gammaproteobacteria</taxon>
        <taxon>Enterobacterales</taxon>
        <taxon>Morganellaceae</taxon>
        <taxon>Providencia</taxon>
    </lineage>
</organism>
<name>A0A1B7JZR2_9GAMM</name>
<accession>A0A1B7JZR2</accession>
<gene>
    <name evidence="2" type="ORF">M998_1080</name>
</gene>
<evidence type="ECO:0000256" key="1">
    <source>
        <dbReference type="SAM" id="MobiDB-lite"/>
    </source>
</evidence>